<evidence type="ECO:0008006" key="2">
    <source>
        <dbReference type="Google" id="ProtNLM"/>
    </source>
</evidence>
<proteinExistence type="predicted"/>
<accession>A0A485M6S3</accession>
<reference evidence="1" key="1">
    <citation type="submission" date="2019-03" db="EMBL/GenBank/DDBJ databases">
        <authorList>
            <person name="Hao L."/>
        </authorList>
    </citation>
    <scope>NUCLEOTIDE SEQUENCE</scope>
</reference>
<gene>
    <name evidence="1" type="ORF">SCFA_50003</name>
</gene>
<dbReference type="InterPro" id="IPR016155">
    <property type="entry name" value="Mopterin_synth/thiamin_S_b"/>
</dbReference>
<name>A0A485M6S3_9ZZZZ</name>
<evidence type="ECO:0000313" key="1">
    <source>
        <dbReference type="EMBL" id="VFU18604.1"/>
    </source>
</evidence>
<dbReference type="SUPFAM" id="SSF54285">
    <property type="entry name" value="MoaD/ThiS"/>
    <property type="match status" value="1"/>
</dbReference>
<dbReference type="InterPro" id="IPR003749">
    <property type="entry name" value="ThiS/MoaD-like"/>
</dbReference>
<dbReference type="Gene3D" id="3.10.20.30">
    <property type="match status" value="1"/>
</dbReference>
<dbReference type="InterPro" id="IPR012675">
    <property type="entry name" value="Beta-grasp_dom_sf"/>
</dbReference>
<sequence length="61" mass="6692">MVVSNRELLQQAAERYGAEFAARLKIATVLVNGKNIAHLQWKKTRLKDGDVVSNFPPLAGG</sequence>
<organism evidence="1">
    <name type="scientific">anaerobic digester metagenome</name>
    <dbReference type="NCBI Taxonomy" id="1263854"/>
    <lineage>
        <taxon>unclassified sequences</taxon>
        <taxon>metagenomes</taxon>
        <taxon>ecological metagenomes</taxon>
    </lineage>
</organism>
<dbReference type="EMBL" id="CAADRN010000350">
    <property type="protein sequence ID" value="VFU18604.1"/>
    <property type="molecule type" value="Genomic_DNA"/>
</dbReference>
<dbReference type="Pfam" id="PF02597">
    <property type="entry name" value="ThiS"/>
    <property type="match status" value="1"/>
</dbReference>
<protein>
    <recommendedName>
        <fullName evidence="2">ThiS family protein</fullName>
    </recommendedName>
</protein>
<dbReference type="AlphaFoldDB" id="A0A485M6S3"/>